<proteinExistence type="predicted"/>
<dbReference type="Proteomes" id="UP001064048">
    <property type="component" value="Chromosome 18"/>
</dbReference>
<protein>
    <submittedName>
        <fullName evidence="1">Uncharacterized protein</fullName>
    </submittedName>
</protein>
<dbReference type="EMBL" id="CM046118">
    <property type="protein sequence ID" value="KAI8438382.1"/>
    <property type="molecule type" value="Genomic_DNA"/>
</dbReference>
<evidence type="ECO:0000313" key="2">
    <source>
        <dbReference type="Proteomes" id="UP001064048"/>
    </source>
</evidence>
<accession>A0ACC0KPD2</accession>
<comment type="caution">
    <text evidence="1">The sequence shown here is derived from an EMBL/GenBank/DDBJ whole genome shotgun (WGS) entry which is preliminary data.</text>
</comment>
<reference evidence="1 2" key="1">
    <citation type="journal article" date="2022" name="Genome Biol. Evol.">
        <title>The Spruce Budworm Genome: Reconstructing the Evolutionary History of Antifreeze Proteins.</title>
        <authorList>
            <person name="Beliveau C."/>
            <person name="Gagne P."/>
            <person name="Picq S."/>
            <person name="Vernygora O."/>
            <person name="Keeling C.I."/>
            <person name="Pinkney K."/>
            <person name="Doucet D."/>
            <person name="Wen F."/>
            <person name="Johnston J.S."/>
            <person name="Maaroufi H."/>
            <person name="Boyle B."/>
            <person name="Laroche J."/>
            <person name="Dewar K."/>
            <person name="Juretic N."/>
            <person name="Blackburn G."/>
            <person name="Nisole A."/>
            <person name="Brunet B."/>
            <person name="Brandao M."/>
            <person name="Lumley L."/>
            <person name="Duan J."/>
            <person name="Quan G."/>
            <person name="Lucarotti C.J."/>
            <person name="Roe A.D."/>
            <person name="Sperling F.A.H."/>
            <person name="Levesque R.C."/>
            <person name="Cusson M."/>
        </authorList>
    </citation>
    <scope>NUCLEOTIDE SEQUENCE [LARGE SCALE GENOMIC DNA]</scope>
    <source>
        <strain evidence="1">Glfc:IPQL:Cfum</strain>
    </source>
</reference>
<keyword evidence="2" id="KW-1185">Reference proteome</keyword>
<gene>
    <name evidence="1" type="ORF">MSG28_010932</name>
</gene>
<sequence>MATQMYAKKVRRLLRRLLRTLRWLWRLLLPMHHDLHVLYKDLLASHMLPETSMASAMSSKLRDFFNVVMKSYPTCRFVK</sequence>
<evidence type="ECO:0000313" key="1">
    <source>
        <dbReference type="EMBL" id="KAI8438382.1"/>
    </source>
</evidence>
<organism evidence="1 2">
    <name type="scientific">Choristoneura fumiferana</name>
    <name type="common">Spruce budworm moth</name>
    <name type="synonym">Archips fumiferana</name>
    <dbReference type="NCBI Taxonomy" id="7141"/>
    <lineage>
        <taxon>Eukaryota</taxon>
        <taxon>Metazoa</taxon>
        <taxon>Ecdysozoa</taxon>
        <taxon>Arthropoda</taxon>
        <taxon>Hexapoda</taxon>
        <taxon>Insecta</taxon>
        <taxon>Pterygota</taxon>
        <taxon>Neoptera</taxon>
        <taxon>Endopterygota</taxon>
        <taxon>Lepidoptera</taxon>
        <taxon>Glossata</taxon>
        <taxon>Ditrysia</taxon>
        <taxon>Tortricoidea</taxon>
        <taxon>Tortricidae</taxon>
        <taxon>Tortricinae</taxon>
        <taxon>Choristoneura</taxon>
    </lineage>
</organism>
<name>A0ACC0KPD2_CHOFU</name>